<dbReference type="AlphaFoldDB" id="A0AA37U0T5"/>
<accession>A0AA37U0T5</accession>
<dbReference type="Pfam" id="PF21311">
    <property type="entry name" value="Phage_RBD_prop"/>
    <property type="match status" value="1"/>
</dbReference>
<feature type="region of interest" description="Disordered" evidence="1">
    <location>
        <begin position="35"/>
        <end position="60"/>
    </location>
</feature>
<organism evidence="3 4">
    <name type="scientific">Cypionkella aquatica</name>
    <dbReference type="NCBI Taxonomy" id="1756042"/>
    <lineage>
        <taxon>Bacteria</taxon>
        <taxon>Pseudomonadati</taxon>
        <taxon>Pseudomonadota</taxon>
        <taxon>Alphaproteobacteria</taxon>
        <taxon>Rhodobacterales</taxon>
        <taxon>Paracoccaceae</taxon>
        <taxon>Cypionkella</taxon>
    </lineage>
</organism>
<protein>
    <recommendedName>
        <fullName evidence="2">P68 RBP/TagC-like beta-propeller domain-containing protein</fullName>
    </recommendedName>
</protein>
<dbReference type="Proteomes" id="UP001157355">
    <property type="component" value="Unassembled WGS sequence"/>
</dbReference>
<dbReference type="EMBL" id="BSPP01000010">
    <property type="protein sequence ID" value="GLS87672.1"/>
    <property type="molecule type" value="Genomic_DNA"/>
</dbReference>
<evidence type="ECO:0000313" key="3">
    <source>
        <dbReference type="EMBL" id="GLS87672.1"/>
    </source>
</evidence>
<name>A0AA37U0T5_9RHOB</name>
<sequence>MIKASLIVIVCLGAVVGVGVLSGWSIPGKSLATSDSTGLGGGQVADPATDTVNGAGDQQKKDVDLSLQASAAGEPAINFAKATEESAARNRFDLTRAGDGAGRVLQGAVAIEETNALYTMQQNTAGKSMVINKFDLSGDKKQTASRFSEPSDLLGHQGLTVDYISGSPRFWTSANADVKSAADYAVRFSVTEDGARGLLIGDYQRFKLFDRAAGDGSSTPAVSLDGRYLVVKQTGSKSDTSIIRVFDLEALVNGGAGDYATGFHLSEFTIGSEILDADQPVQALASDGSYIYVVTGFGKNGIDNRIAKYSMLGDLVSAKLDFTVGNTVSLEDGTGKKNEPEGLFWMRDQGVTRLALAMSSGNADAHRARIYYLDTNKP</sequence>
<evidence type="ECO:0000259" key="2">
    <source>
        <dbReference type="Pfam" id="PF21311"/>
    </source>
</evidence>
<keyword evidence="4" id="KW-1185">Reference proteome</keyword>
<comment type="caution">
    <text evidence="3">The sequence shown here is derived from an EMBL/GenBank/DDBJ whole genome shotgun (WGS) entry which is preliminary data.</text>
</comment>
<dbReference type="RefSeq" id="WP_284325847.1">
    <property type="nucleotide sequence ID" value="NZ_BSPP01000010.1"/>
</dbReference>
<proteinExistence type="predicted"/>
<evidence type="ECO:0000256" key="1">
    <source>
        <dbReference type="SAM" id="MobiDB-lite"/>
    </source>
</evidence>
<reference evidence="3 4" key="1">
    <citation type="journal article" date="2014" name="Int. J. Syst. Evol. Microbiol.">
        <title>Complete genome sequence of Corynebacterium casei LMG S-19264T (=DSM 44701T), isolated from a smear-ripened cheese.</title>
        <authorList>
            <consortium name="US DOE Joint Genome Institute (JGI-PGF)"/>
            <person name="Walter F."/>
            <person name="Albersmeier A."/>
            <person name="Kalinowski J."/>
            <person name="Ruckert C."/>
        </authorList>
    </citation>
    <scope>NUCLEOTIDE SEQUENCE [LARGE SCALE GENOMIC DNA]</scope>
    <source>
        <strain evidence="3 4">NBRC 111766</strain>
    </source>
</reference>
<gene>
    <name evidence="3" type="ORF">GCM10010873_26460</name>
</gene>
<dbReference type="InterPro" id="IPR048799">
    <property type="entry name" value="P68_RBP_TagC-like_beta-prop"/>
</dbReference>
<evidence type="ECO:0000313" key="4">
    <source>
        <dbReference type="Proteomes" id="UP001157355"/>
    </source>
</evidence>
<feature type="domain" description="P68 RBP/TagC-like beta-propeller" evidence="2">
    <location>
        <begin position="108"/>
        <end position="371"/>
    </location>
</feature>